<feature type="region of interest" description="Disordered" evidence="4">
    <location>
        <begin position="93"/>
        <end position="116"/>
    </location>
</feature>
<dbReference type="InterPro" id="IPR017907">
    <property type="entry name" value="Znf_RING_CS"/>
</dbReference>
<feature type="domain" description="Zinc finger C3HC4 RING-type" evidence="5">
    <location>
        <begin position="27"/>
        <end position="59"/>
    </location>
</feature>
<evidence type="ECO:0000256" key="3">
    <source>
        <dbReference type="ARBA" id="ARBA00022833"/>
    </source>
</evidence>
<dbReference type="InterPro" id="IPR018957">
    <property type="entry name" value="Znf_C3HC4_RING-type"/>
</dbReference>
<organism evidence="6">
    <name type="scientific">Spodoptera exigua multiple nucleopolyhedrovirus</name>
    <dbReference type="NCBI Taxonomy" id="10454"/>
    <lineage>
        <taxon>Viruses</taxon>
        <taxon>Viruses incertae sedis</taxon>
        <taxon>Naldaviricetes</taxon>
        <taxon>Lefavirales</taxon>
        <taxon>Baculoviridae</taxon>
        <taxon>Alphabaculovirus</taxon>
    </lineage>
</organism>
<dbReference type="InterPro" id="IPR013083">
    <property type="entry name" value="Znf_RING/FYVE/PHD"/>
</dbReference>
<evidence type="ECO:0000256" key="2">
    <source>
        <dbReference type="ARBA" id="ARBA00022771"/>
    </source>
</evidence>
<proteinExistence type="predicted"/>
<dbReference type="EMBL" id="MN481987">
    <property type="protein sequence ID" value="QKO28886.1"/>
    <property type="molecule type" value="Genomic_DNA"/>
</dbReference>
<reference evidence="6" key="1">
    <citation type="submission" date="2019-09" db="EMBL/GenBank/DDBJ databases">
        <authorList>
            <person name="Tao P."/>
            <person name="Yang T."/>
            <person name="Chen J."/>
            <person name="Lin C."/>
            <person name="Hu J."/>
            <person name="Zhu Y."/>
            <person name="Lv H."/>
            <person name="Tian M."/>
            <person name="Gao Q."/>
            <person name="Jia J."/>
        </authorList>
    </citation>
    <scope>NUCLEOTIDE SEQUENCE</scope>
    <source>
        <strain evidence="6">WV103</strain>
    </source>
</reference>
<dbReference type="Gene3D" id="3.30.40.10">
    <property type="entry name" value="Zinc/RING finger domain, C3HC4 (zinc finger)"/>
    <property type="match status" value="1"/>
</dbReference>
<evidence type="ECO:0000259" key="5">
    <source>
        <dbReference type="Pfam" id="PF00097"/>
    </source>
</evidence>
<protein>
    <recommendedName>
        <fullName evidence="5">Zinc finger C3HC4 RING-type domain-containing protein</fullName>
    </recommendedName>
</protein>
<name>W0UZR9_9ABAC</name>
<dbReference type="SUPFAM" id="SSF57850">
    <property type="entry name" value="RING/U-box"/>
    <property type="match status" value="1"/>
</dbReference>
<evidence type="ECO:0000256" key="4">
    <source>
        <dbReference type="SAM" id="MobiDB-lite"/>
    </source>
</evidence>
<dbReference type="PROSITE" id="PS00518">
    <property type="entry name" value="ZF_RING_1"/>
    <property type="match status" value="1"/>
</dbReference>
<dbReference type="Pfam" id="PF00097">
    <property type="entry name" value="zf-C3HC4"/>
    <property type="match status" value="1"/>
</dbReference>
<keyword evidence="3" id="KW-0862">Zinc</keyword>
<evidence type="ECO:0000313" key="6">
    <source>
        <dbReference type="EMBL" id="QKO28886.1"/>
    </source>
</evidence>
<dbReference type="GO" id="GO:0008270">
    <property type="term" value="F:zinc ion binding"/>
    <property type="evidence" value="ECO:0007669"/>
    <property type="project" value="UniProtKB-KW"/>
</dbReference>
<sequence length="116" mass="13029">MVQCNRCNVSGWDYMFETDIYALPLLSLEPCSHMFCIACIIGMRESGASPASSVTCVVCDSNCGVFQNYIHNGQLIRFPVNLDSISFYGKFSKSANDENEDEDDDDDDEEYNLARL</sequence>
<keyword evidence="2" id="KW-0863">Zinc-finger</keyword>
<evidence type="ECO:0000256" key="1">
    <source>
        <dbReference type="ARBA" id="ARBA00022723"/>
    </source>
</evidence>
<keyword evidence="1" id="KW-0479">Metal-binding</keyword>
<feature type="compositionally biased region" description="Acidic residues" evidence="4">
    <location>
        <begin position="97"/>
        <end position="116"/>
    </location>
</feature>
<accession>W0UZR9</accession>